<sequence>MTIGIISAMDSEHRQLVARLREKKVMENGGFHYVEGVAGDNRVVLTRCGIGKVSAAIGATELIRRFSPDCIISTGVAGGIDACLKVTDVVVSERLVYHDVWCGDGNEYGQVQGFPAEYEGFPPLLEHALSLNNAGLESRIHGGLICTGDRFITDRTELDVIKRRFPAGLAVDMESAAIAQTCFLYHTPFLSFRIISDIPGVEDHSSRYADFWTTMAERSFLATWAFLSSINHKLIINS</sequence>
<dbReference type="NCBIfam" id="NF004079">
    <property type="entry name" value="PRK05584.1"/>
    <property type="match status" value="1"/>
</dbReference>
<dbReference type="EC" id="3.2.2.9" evidence="2"/>
<dbReference type="GO" id="GO:0019509">
    <property type="term" value="P:L-methionine salvage from methylthioadenosine"/>
    <property type="evidence" value="ECO:0007669"/>
    <property type="project" value="UniProtKB-UniPathway"/>
</dbReference>
<dbReference type="Pfam" id="PF01048">
    <property type="entry name" value="PNP_UDP_1"/>
    <property type="match status" value="1"/>
</dbReference>
<dbReference type="RefSeq" id="WP_013546531.1">
    <property type="nucleotide sequence ID" value="NC_014933.1"/>
</dbReference>
<dbReference type="CDD" id="cd09008">
    <property type="entry name" value="MTAN"/>
    <property type="match status" value="1"/>
</dbReference>
<accession>E6SQ13</accession>
<dbReference type="KEGG" id="bhl:Bache_0901"/>
<keyword evidence="3" id="KW-0028">Amino-acid biosynthesis</keyword>
<name>E6SQ13_BACT6</name>
<evidence type="ECO:0000259" key="6">
    <source>
        <dbReference type="Pfam" id="PF01048"/>
    </source>
</evidence>
<dbReference type="OrthoDB" id="9792278at2"/>
<evidence type="ECO:0000313" key="7">
    <source>
        <dbReference type="EMBL" id="ADV42918.1"/>
    </source>
</evidence>
<dbReference type="InterPro" id="IPR000845">
    <property type="entry name" value="Nucleoside_phosphorylase_d"/>
</dbReference>
<keyword evidence="4 7" id="KW-0378">Hydrolase</keyword>
<gene>
    <name evidence="7" type="ordered locus">Bache_0901</name>
</gene>
<protein>
    <recommendedName>
        <fullName evidence="2">adenosylhomocysteine nucleosidase</fullName>
        <ecNumber evidence="2">3.2.2.9</ecNumber>
    </recommendedName>
</protein>
<comment type="pathway">
    <text evidence="1">Amino-acid biosynthesis; L-methionine biosynthesis via salvage pathway; S-methyl-5-thio-alpha-D-ribose 1-phosphate from S-methyl-5'-thioadenosine (hydrolase route): step 1/2.</text>
</comment>
<dbReference type="Gene3D" id="3.40.50.1580">
    <property type="entry name" value="Nucleoside phosphorylase domain"/>
    <property type="match status" value="1"/>
</dbReference>
<evidence type="ECO:0000256" key="4">
    <source>
        <dbReference type="ARBA" id="ARBA00022801"/>
    </source>
</evidence>
<dbReference type="PANTHER" id="PTHR46832">
    <property type="entry name" value="5'-METHYLTHIOADENOSINE/S-ADENOSYLHOMOCYSTEINE NUCLEOSIDASE"/>
    <property type="match status" value="1"/>
</dbReference>
<evidence type="ECO:0000256" key="3">
    <source>
        <dbReference type="ARBA" id="ARBA00022605"/>
    </source>
</evidence>
<dbReference type="STRING" id="693979.Bache_0901"/>
<dbReference type="SUPFAM" id="SSF53167">
    <property type="entry name" value="Purine and uridine phosphorylases"/>
    <property type="match status" value="1"/>
</dbReference>
<feature type="domain" description="Nucleoside phosphorylase" evidence="6">
    <location>
        <begin position="2"/>
        <end position="227"/>
    </location>
</feature>
<keyword evidence="7" id="KW-0326">Glycosidase</keyword>
<dbReference type="HOGENOM" id="CLU_031248_2_2_10"/>
<dbReference type="eggNOG" id="COG0775">
    <property type="taxonomic scope" value="Bacteria"/>
</dbReference>
<dbReference type="PATRIC" id="fig|693979.3.peg.956"/>
<organism evidence="7 8">
    <name type="scientific">Bacteroides helcogenes (strain ATCC 35417 / DSM 20613 / JCM 6297 / CCUG 15421 / P 36-108)</name>
    <dbReference type="NCBI Taxonomy" id="693979"/>
    <lineage>
        <taxon>Bacteria</taxon>
        <taxon>Pseudomonadati</taxon>
        <taxon>Bacteroidota</taxon>
        <taxon>Bacteroidia</taxon>
        <taxon>Bacteroidales</taxon>
        <taxon>Bacteroidaceae</taxon>
        <taxon>Bacteroides</taxon>
    </lineage>
</organism>
<dbReference type="GO" id="GO:0008782">
    <property type="term" value="F:adenosylhomocysteine nucleosidase activity"/>
    <property type="evidence" value="ECO:0007669"/>
    <property type="project" value="UniProtKB-EC"/>
</dbReference>
<evidence type="ECO:0000256" key="2">
    <source>
        <dbReference type="ARBA" id="ARBA00011974"/>
    </source>
</evidence>
<evidence type="ECO:0000256" key="1">
    <source>
        <dbReference type="ARBA" id="ARBA00004945"/>
    </source>
</evidence>
<dbReference type="GO" id="GO:0019284">
    <property type="term" value="P:L-methionine salvage from S-adenosylmethionine"/>
    <property type="evidence" value="ECO:0007669"/>
    <property type="project" value="TreeGrafter"/>
</dbReference>
<dbReference type="GO" id="GO:0005829">
    <property type="term" value="C:cytosol"/>
    <property type="evidence" value="ECO:0007669"/>
    <property type="project" value="TreeGrafter"/>
</dbReference>
<dbReference type="UniPathway" id="UPA00904">
    <property type="reaction ID" value="UER00871"/>
</dbReference>
<reference evidence="7 8" key="2">
    <citation type="journal article" date="2011" name="Stand. Genomic Sci.">
        <title>Complete genome sequence of Bacteroides helcogenes type strain (P 36-108).</title>
        <authorList>
            <person name="Pati A."/>
            <person name="Gronow S."/>
            <person name="Zeytun A."/>
            <person name="Lapidus A."/>
            <person name="Nolan M."/>
            <person name="Hammon N."/>
            <person name="Deshpande S."/>
            <person name="Cheng J.F."/>
            <person name="Tapia R."/>
            <person name="Han C."/>
            <person name="Goodwin L."/>
            <person name="Pitluck S."/>
            <person name="Liolios K."/>
            <person name="Pagani I."/>
            <person name="Ivanova N."/>
            <person name="Mavromatis K."/>
            <person name="Chen A."/>
            <person name="Palaniappan K."/>
            <person name="Land M."/>
            <person name="Hauser L."/>
            <person name="Chang Y.J."/>
            <person name="Jeffries C.D."/>
            <person name="Detter J.C."/>
            <person name="Brambilla E."/>
            <person name="Rohde M."/>
            <person name="Goker M."/>
            <person name="Woyke T."/>
            <person name="Bristow J."/>
            <person name="Eisen J.A."/>
            <person name="Markowitz V."/>
            <person name="Hugenholtz P."/>
            <person name="Kyrpides N.C."/>
            <person name="Klenk H.P."/>
            <person name="Lucas S."/>
        </authorList>
    </citation>
    <scope>NUCLEOTIDE SEQUENCE [LARGE SCALE GENOMIC DNA]</scope>
    <source>
        <strain evidence="8">ATCC 35417 / DSM 20613 / JCM 6297 / CCUG 15421 / P 36-108</strain>
    </source>
</reference>
<dbReference type="InterPro" id="IPR010049">
    <property type="entry name" value="MTA_SAH_Nsdase"/>
</dbReference>
<proteinExistence type="predicted"/>
<dbReference type="NCBIfam" id="TIGR01704">
    <property type="entry name" value="MTA_SAH-Nsdase"/>
    <property type="match status" value="1"/>
</dbReference>
<keyword evidence="8" id="KW-1185">Reference proteome</keyword>
<dbReference type="PANTHER" id="PTHR46832:SF1">
    <property type="entry name" value="5'-METHYLTHIOADENOSINE_S-ADENOSYLHOMOCYSTEINE NUCLEOSIDASE"/>
    <property type="match status" value="1"/>
</dbReference>
<evidence type="ECO:0000313" key="8">
    <source>
        <dbReference type="Proteomes" id="UP000008630"/>
    </source>
</evidence>
<dbReference type="EMBL" id="CP002352">
    <property type="protein sequence ID" value="ADV42918.1"/>
    <property type="molecule type" value="Genomic_DNA"/>
</dbReference>
<keyword evidence="5" id="KW-0486">Methionine biosynthesis</keyword>
<dbReference type="InterPro" id="IPR035994">
    <property type="entry name" value="Nucleoside_phosphorylase_sf"/>
</dbReference>
<reference key="1">
    <citation type="submission" date="2010-11" db="EMBL/GenBank/DDBJ databases">
        <title>The complete genome of Bacteroides helcogenes P 36-108.</title>
        <authorList>
            <consortium name="US DOE Joint Genome Institute (JGI-PGF)"/>
            <person name="Lucas S."/>
            <person name="Copeland A."/>
            <person name="Lapidus A."/>
            <person name="Bruce D."/>
            <person name="Goodwin L."/>
            <person name="Pitluck S."/>
            <person name="Kyrpides N."/>
            <person name="Mavromatis K."/>
            <person name="Ivanova N."/>
            <person name="Zeytun A."/>
            <person name="Brettin T."/>
            <person name="Detter J.C."/>
            <person name="Tapia R."/>
            <person name="Han C."/>
            <person name="Land M."/>
            <person name="Hauser L."/>
            <person name="Markowitz V."/>
            <person name="Cheng J.-F."/>
            <person name="Hugenholtz P."/>
            <person name="Woyke T."/>
            <person name="Wu D."/>
            <person name="Gronow S."/>
            <person name="Wellnitz S."/>
            <person name="Brambilla E."/>
            <person name="Klenk H.-P."/>
            <person name="Eisen J.A."/>
        </authorList>
    </citation>
    <scope>NUCLEOTIDE SEQUENCE</scope>
    <source>
        <strain>P 36-108</strain>
    </source>
</reference>
<dbReference type="GO" id="GO:0008930">
    <property type="term" value="F:methylthioadenosine nucleosidase activity"/>
    <property type="evidence" value="ECO:0007669"/>
    <property type="project" value="InterPro"/>
</dbReference>
<dbReference type="AlphaFoldDB" id="E6SQ13"/>
<dbReference type="GO" id="GO:0009164">
    <property type="term" value="P:nucleoside catabolic process"/>
    <property type="evidence" value="ECO:0007669"/>
    <property type="project" value="InterPro"/>
</dbReference>
<dbReference type="Proteomes" id="UP000008630">
    <property type="component" value="Chromosome"/>
</dbReference>
<evidence type="ECO:0000256" key="5">
    <source>
        <dbReference type="ARBA" id="ARBA00023167"/>
    </source>
</evidence>